<proteinExistence type="predicted"/>
<dbReference type="InterPro" id="IPR022409">
    <property type="entry name" value="PKD/Chitinase_dom"/>
</dbReference>
<name>A0AAV4HWU7_9GAST</name>
<keyword evidence="5" id="KW-0472">Membrane</keyword>
<dbReference type="PANTHER" id="PTHR46730">
    <property type="entry name" value="POLYCYSTIN-1"/>
    <property type="match status" value="1"/>
</dbReference>
<evidence type="ECO:0000256" key="3">
    <source>
        <dbReference type="ARBA" id="ARBA00022737"/>
    </source>
</evidence>
<dbReference type="GO" id="GO:0005886">
    <property type="term" value="C:plasma membrane"/>
    <property type="evidence" value="ECO:0007669"/>
    <property type="project" value="TreeGrafter"/>
</dbReference>
<dbReference type="InterPro" id="IPR035986">
    <property type="entry name" value="PKD_dom_sf"/>
</dbReference>
<feature type="signal peptide" evidence="7">
    <location>
        <begin position="1"/>
        <end position="27"/>
    </location>
</feature>
<feature type="compositionally biased region" description="Low complexity" evidence="6">
    <location>
        <begin position="1591"/>
        <end position="1600"/>
    </location>
</feature>
<protein>
    <recommendedName>
        <fullName evidence="8">PKD domain-containing protein</fullName>
    </recommendedName>
</protein>
<dbReference type="EMBL" id="BMAT01005880">
    <property type="protein sequence ID" value="GFS01434.1"/>
    <property type="molecule type" value="Genomic_DNA"/>
</dbReference>
<sequence length="1648" mass="178663">MAQRTNATVSVLIVIFFLCLADHWCVAQQTTTPPDRLVFSYTEGDQELFLSSHSPSGCYQDLNSYPHWCLGNLSRCDQGISVIAQIHLNSAVPPGHPAEVLLTSGGHNPNGDGFFISRALSDQYTVGVAKGDNTWSSTLRLVSGPLLVSLGLTWEESSGLKVYVDGLHMKTVASPTKRVSNPDYDGSSSSLAVGVSELGYPLTQACSYSVRQLEVTNKVLGLEGFRTGYNISEEMYLGCVENSTDLTADFYVDVRPNKDISPSTQCRLDCNGIGKTYALMRGAVLCACRDHIEASAVSTSACHAKWDVFYVSSVTQTHSYALALDSKSQSSNSYTKPGEDFLFFASLGLSNVEVIYRFDFDDGVTVITTSPPVSHSWLLDGGHSVNVTAKLGLVVISGEVQVMVEDVDEGQPPSVVGLTVGHDAKQALMARASLRTFEERKVQCTLYYGDDDVSDSFSIDVFGGVVDKYHNYSACGQYKVQASCSNAYGNTNASSVFYAKELVPKYTILSSGDNFSIATFGNDGFFNTLAVKLGDTDIAFNKDGKSSVSIETSRLVDGIDNVVTVLSNSVTLDRHVLSVRQPVRRPQILAEKTSDAWELTAIFTMQLDVSDHIWLSIDYGTAEPLKELYIPAVQREMRLVDSAIYSALGDYRVRVRLQNEISSAENTLDISVEVPITSLSAKTQNITSLQDEASFTFDVNMGGFPPQKVLFTIDYDDGNSTQVFYRNPDQNGFIPLNLRYQYKNWGIYWVKVTAANNISHVTENVLIHVGDNITFIDILTETERIAVGGTIEFLINCPTGSDVEYLVSFGDGTNLTVGELTGPEDSKHSNATVITESYIRVTHVFSTAGSYNAKVTVKNRFGSLSADLCPTLSVIDAVSVTSCPQPEVSFENMATSLGSPLVRKRSVDTLITVLAKFDCSQNVSSTKELTYSWKGVRLDIADGLNSTGNASLSDYVERTIGNYCAFKASVNTLTVKALDLPFGLYRLTVTVSPSDNDLVFTTLHLYIRIIQSEPVAVMGGEEFRTIMRYATAIFDISGSFDPDLEENVRLDLSYHLVFMPETALKKSKELSMQELLGQSDLLAERTLFPSTTSNRFAMYQQGSCFNDTDSPLTDLQAYNGKIKFHADSFSSEHYSFGVLLWVERNGLASSASQIAEVRSTNVSLDDLGSLLDLAMNADPDTAIRLCGGAASAILNQEASSADAQEELAKSTEAVVKTLGSVASRIDSPNQAATCASAIKTMTSNKDIVSEDSRSSAAGAFVNLANGTSQMTDATIDDASSFAGEALGGLGNIFPTAPEKSTAPKRRSSTPEESSTTTELLGLMASRMANDTDEFGYTTPFTTRATASTATTPTTTTTTTTTAPTTARTTTPTTTPYPTTTTQTVITTPTSTIIHTTVGTTLAPEVKATFVDNGDNFTISGITVATLRLNASDFSRTTYQPITTTTTAATTTTTEAQTTTPVTIPIHPMMFLPRHDPRTSWEIAEAILNNLPEKKTYDELLNYIFDDCLLFRKVMKTAEVQTNCPCISAGLFDKATYVTLTVTREHGRLGLYCPPQSKRSDVTFTACGEEFAKPLAGDSRDSNHAIHGGQRGRVVSASDSRSGGRGFDSRPCHIAVTLGKQFTLTFSTPPICKMGTQLQAILEFVIMRL</sequence>
<organism evidence="9 10">
    <name type="scientific">Elysia marginata</name>
    <dbReference type="NCBI Taxonomy" id="1093978"/>
    <lineage>
        <taxon>Eukaryota</taxon>
        <taxon>Metazoa</taxon>
        <taxon>Spiralia</taxon>
        <taxon>Lophotrochozoa</taxon>
        <taxon>Mollusca</taxon>
        <taxon>Gastropoda</taxon>
        <taxon>Heterobranchia</taxon>
        <taxon>Euthyneura</taxon>
        <taxon>Panpulmonata</taxon>
        <taxon>Sacoglossa</taxon>
        <taxon>Placobranchoidea</taxon>
        <taxon>Plakobranchidae</taxon>
        <taxon>Elysia</taxon>
    </lineage>
</organism>
<dbReference type="Pfam" id="PF02010">
    <property type="entry name" value="REJ"/>
    <property type="match status" value="1"/>
</dbReference>
<evidence type="ECO:0000256" key="1">
    <source>
        <dbReference type="ARBA" id="ARBA00004141"/>
    </source>
</evidence>
<feature type="chain" id="PRO_5043405469" description="PKD domain-containing protein" evidence="7">
    <location>
        <begin position="28"/>
        <end position="1648"/>
    </location>
</feature>
<feature type="region of interest" description="Disordered" evidence="6">
    <location>
        <begin position="1345"/>
        <end position="1382"/>
    </location>
</feature>
<evidence type="ECO:0000313" key="9">
    <source>
        <dbReference type="EMBL" id="GFS01434.1"/>
    </source>
</evidence>
<dbReference type="InterPro" id="IPR000601">
    <property type="entry name" value="PKD_dom"/>
</dbReference>
<feature type="region of interest" description="Disordered" evidence="6">
    <location>
        <begin position="1292"/>
        <end position="1316"/>
    </location>
</feature>
<dbReference type="PANTHER" id="PTHR46730:SF1">
    <property type="entry name" value="PLAT DOMAIN-CONTAINING PROTEIN"/>
    <property type="match status" value="1"/>
</dbReference>
<dbReference type="SMART" id="SM00089">
    <property type="entry name" value="PKD"/>
    <property type="match status" value="3"/>
</dbReference>
<evidence type="ECO:0000256" key="5">
    <source>
        <dbReference type="ARBA" id="ARBA00023136"/>
    </source>
</evidence>
<dbReference type="GO" id="GO:0005261">
    <property type="term" value="F:monoatomic cation channel activity"/>
    <property type="evidence" value="ECO:0007669"/>
    <property type="project" value="TreeGrafter"/>
</dbReference>
<reference evidence="9 10" key="1">
    <citation type="journal article" date="2021" name="Elife">
        <title>Chloroplast acquisition without the gene transfer in kleptoplastic sea slugs, Plakobranchus ocellatus.</title>
        <authorList>
            <person name="Maeda T."/>
            <person name="Takahashi S."/>
            <person name="Yoshida T."/>
            <person name="Shimamura S."/>
            <person name="Takaki Y."/>
            <person name="Nagai Y."/>
            <person name="Toyoda A."/>
            <person name="Suzuki Y."/>
            <person name="Arimoto A."/>
            <person name="Ishii H."/>
            <person name="Satoh N."/>
            <person name="Nishiyama T."/>
            <person name="Hasebe M."/>
            <person name="Maruyama T."/>
            <person name="Minagawa J."/>
            <person name="Obokata J."/>
            <person name="Shigenobu S."/>
        </authorList>
    </citation>
    <scope>NUCLEOTIDE SEQUENCE [LARGE SCALE GENOMIC DNA]</scope>
</reference>
<comment type="caution">
    <text evidence="9">The sequence shown here is derived from an EMBL/GenBank/DDBJ whole genome shotgun (WGS) entry which is preliminary data.</text>
</comment>
<dbReference type="InterPro" id="IPR002859">
    <property type="entry name" value="PKD/REJ-like"/>
</dbReference>
<accession>A0AAV4HWU7</accession>
<gene>
    <name evidence="9" type="ORF">ElyMa_002838400</name>
</gene>
<evidence type="ECO:0000259" key="8">
    <source>
        <dbReference type="PROSITE" id="PS50093"/>
    </source>
</evidence>
<keyword evidence="7" id="KW-0732">Signal</keyword>
<feature type="domain" description="PKD" evidence="8">
    <location>
        <begin position="799"/>
        <end position="866"/>
    </location>
</feature>
<evidence type="ECO:0000256" key="6">
    <source>
        <dbReference type="SAM" id="MobiDB-lite"/>
    </source>
</evidence>
<keyword evidence="2" id="KW-0812">Transmembrane</keyword>
<keyword evidence="4" id="KW-1133">Transmembrane helix</keyword>
<dbReference type="SUPFAM" id="SSF49299">
    <property type="entry name" value="PKD domain"/>
    <property type="match status" value="2"/>
</dbReference>
<keyword evidence="3" id="KW-0677">Repeat</keyword>
<dbReference type="InterPro" id="IPR013783">
    <property type="entry name" value="Ig-like_fold"/>
</dbReference>
<dbReference type="Proteomes" id="UP000762676">
    <property type="component" value="Unassembled WGS sequence"/>
</dbReference>
<evidence type="ECO:0000256" key="4">
    <source>
        <dbReference type="ARBA" id="ARBA00022989"/>
    </source>
</evidence>
<dbReference type="Pfam" id="PF00801">
    <property type="entry name" value="PKD"/>
    <property type="match status" value="1"/>
</dbReference>
<dbReference type="PROSITE" id="PS50093">
    <property type="entry name" value="PKD"/>
    <property type="match status" value="2"/>
</dbReference>
<evidence type="ECO:0000256" key="2">
    <source>
        <dbReference type="ARBA" id="ARBA00022692"/>
    </source>
</evidence>
<keyword evidence="10" id="KW-1185">Reference proteome</keyword>
<dbReference type="GO" id="GO:0006816">
    <property type="term" value="P:calcium ion transport"/>
    <property type="evidence" value="ECO:0007669"/>
    <property type="project" value="TreeGrafter"/>
</dbReference>
<evidence type="ECO:0000256" key="7">
    <source>
        <dbReference type="SAM" id="SignalP"/>
    </source>
</evidence>
<evidence type="ECO:0000313" key="10">
    <source>
        <dbReference type="Proteomes" id="UP000762676"/>
    </source>
</evidence>
<feature type="region of interest" description="Disordered" evidence="6">
    <location>
        <begin position="1577"/>
        <end position="1606"/>
    </location>
</feature>
<feature type="domain" description="PKD" evidence="8">
    <location>
        <begin position="350"/>
        <end position="389"/>
    </location>
</feature>
<dbReference type="CDD" id="cd00146">
    <property type="entry name" value="PKD"/>
    <property type="match status" value="2"/>
</dbReference>
<dbReference type="Gene3D" id="2.60.40.10">
    <property type="entry name" value="Immunoglobulins"/>
    <property type="match status" value="1"/>
</dbReference>
<comment type="subcellular location">
    <subcellularLocation>
        <location evidence="1">Membrane</location>
        <topology evidence="1">Multi-pass membrane protein</topology>
    </subcellularLocation>
</comment>